<organism evidence="6 7">
    <name type="scientific">Halorubrum yunnanense</name>
    <dbReference type="NCBI Taxonomy" id="1526162"/>
    <lineage>
        <taxon>Archaea</taxon>
        <taxon>Methanobacteriati</taxon>
        <taxon>Methanobacteriota</taxon>
        <taxon>Stenosarchaea group</taxon>
        <taxon>Halobacteria</taxon>
        <taxon>Halobacteriales</taxon>
        <taxon>Haloferacaceae</taxon>
        <taxon>Halorubrum</taxon>
    </lineage>
</organism>
<dbReference type="PANTHER" id="PTHR44169">
    <property type="entry name" value="NADPH-DEPENDENT 1-ACYLDIHYDROXYACETONE PHOSPHATE REDUCTASE"/>
    <property type="match status" value="1"/>
</dbReference>
<dbReference type="RefSeq" id="WP_267663967.1">
    <property type="nucleotide sequence ID" value="NZ_JAODIX010000031.1"/>
</dbReference>
<dbReference type="PRINTS" id="PR00080">
    <property type="entry name" value="SDRFAMILY"/>
</dbReference>
<dbReference type="SMART" id="SM00822">
    <property type="entry name" value="PKS_KR"/>
    <property type="match status" value="1"/>
</dbReference>
<evidence type="ECO:0000256" key="1">
    <source>
        <dbReference type="ARBA" id="ARBA00006484"/>
    </source>
</evidence>
<evidence type="ECO:0000313" key="6">
    <source>
        <dbReference type="EMBL" id="MFC7186936.1"/>
    </source>
</evidence>
<dbReference type="AlphaFoldDB" id="A0ABD5YC27"/>
<dbReference type="InterPro" id="IPR020904">
    <property type="entry name" value="Sc_DH/Rdtase_CS"/>
</dbReference>
<reference evidence="6 7" key="1">
    <citation type="journal article" date="2019" name="Int. J. Syst. Evol. Microbiol.">
        <title>The Global Catalogue of Microorganisms (GCM) 10K type strain sequencing project: providing services to taxonomists for standard genome sequencing and annotation.</title>
        <authorList>
            <consortium name="The Broad Institute Genomics Platform"/>
            <consortium name="The Broad Institute Genome Sequencing Center for Infectious Disease"/>
            <person name="Wu L."/>
            <person name="Ma J."/>
        </authorList>
    </citation>
    <scope>NUCLEOTIDE SEQUENCE [LARGE SCALE GENOMIC DNA]</scope>
    <source>
        <strain evidence="6 7">Q85</strain>
    </source>
</reference>
<dbReference type="PRINTS" id="PR00081">
    <property type="entry name" value="GDHRDH"/>
</dbReference>
<sequence>MPAGADRRRVQKTVLITGCSSGIGRAAAHAFNDEGWTVYATARNPADVETLGEAGCELATLDVTDGSDVDRVVDRILDEEGAIDALINNAGYGQFGPIEDVSTEKVHEQFDVNVYGPHRLIKAVLPAMRREREGTIVNVSSVAGRVSFPGGGVYSGSKFAVEAMSDALRNEVAEFGVDVVVVEPGPVKTNFSKRAQEEAGVDPDRDGDDAGEDRAPDAESGDGLDRTGAYEEFYAMFEDAKLIGGDGPGAVEPELVADAIYDAASATRPPARVQPGTAAQVGVFARFLPDALLDRGYEFVRKFTS</sequence>
<dbReference type="EC" id="1.1.-.-" evidence="6"/>
<comment type="caution">
    <text evidence="6">The sequence shown here is derived from an EMBL/GenBank/DDBJ whole genome shotgun (WGS) entry which is preliminary data.</text>
</comment>
<gene>
    <name evidence="6" type="ORF">ACFQMK_08565</name>
</gene>
<keyword evidence="7" id="KW-1185">Reference proteome</keyword>
<evidence type="ECO:0000259" key="5">
    <source>
        <dbReference type="SMART" id="SM00822"/>
    </source>
</evidence>
<proteinExistence type="inferred from homology"/>
<dbReference type="InterPro" id="IPR057326">
    <property type="entry name" value="KR_dom"/>
</dbReference>
<dbReference type="GO" id="GO:0016491">
    <property type="term" value="F:oxidoreductase activity"/>
    <property type="evidence" value="ECO:0007669"/>
    <property type="project" value="UniProtKB-KW"/>
</dbReference>
<comment type="similarity">
    <text evidence="1 3">Belongs to the short-chain dehydrogenases/reductases (SDR) family.</text>
</comment>
<dbReference type="Gene3D" id="3.40.50.720">
    <property type="entry name" value="NAD(P)-binding Rossmann-like Domain"/>
    <property type="match status" value="1"/>
</dbReference>
<protein>
    <submittedName>
        <fullName evidence="6">SDR family oxidoreductase</fullName>
        <ecNumber evidence="6">1.1.-.-</ecNumber>
    </submittedName>
</protein>
<dbReference type="Proteomes" id="UP001596390">
    <property type="component" value="Unassembled WGS sequence"/>
</dbReference>
<evidence type="ECO:0000256" key="4">
    <source>
        <dbReference type="SAM" id="MobiDB-lite"/>
    </source>
</evidence>
<dbReference type="InterPro" id="IPR036291">
    <property type="entry name" value="NAD(P)-bd_dom_sf"/>
</dbReference>
<feature type="region of interest" description="Disordered" evidence="4">
    <location>
        <begin position="191"/>
        <end position="225"/>
    </location>
</feature>
<dbReference type="PROSITE" id="PS00061">
    <property type="entry name" value="ADH_SHORT"/>
    <property type="match status" value="1"/>
</dbReference>
<dbReference type="SUPFAM" id="SSF51735">
    <property type="entry name" value="NAD(P)-binding Rossmann-fold domains"/>
    <property type="match status" value="1"/>
</dbReference>
<name>A0ABD5YC27_9EURY</name>
<evidence type="ECO:0000256" key="3">
    <source>
        <dbReference type="RuleBase" id="RU000363"/>
    </source>
</evidence>
<evidence type="ECO:0000313" key="7">
    <source>
        <dbReference type="Proteomes" id="UP001596390"/>
    </source>
</evidence>
<keyword evidence="2 6" id="KW-0560">Oxidoreductase</keyword>
<dbReference type="PANTHER" id="PTHR44169:SF6">
    <property type="entry name" value="NADPH-DEPENDENT 1-ACYLDIHYDROXYACETONE PHOSPHATE REDUCTASE"/>
    <property type="match status" value="1"/>
</dbReference>
<dbReference type="EMBL" id="JBHSZZ010000031">
    <property type="protein sequence ID" value="MFC7186936.1"/>
    <property type="molecule type" value="Genomic_DNA"/>
</dbReference>
<feature type="compositionally biased region" description="Basic and acidic residues" evidence="4">
    <location>
        <begin position="212"/>
        <end position="225"/>
    </location>
</feature>
<dbReference type="InterPro" id="IPR002347">
    <property type="entry name" value="SDR_fam"/>
</dbReference>
<accession>A0ABD5YC27</accession>
<dbReference type="CDD" id="cd05374">
    <property type="entry name" value="17beta-HSD-like_SDR_c"/>
    <property type="match status" value="1"/>
</dbReference>
<feature type="domain" description="Ketoreductase" evidence="5">
    <location>
        <begin position="12"/>
        <end position="190"/>
    </location>
</feature>
<evidence type="ECO:0000256" key="2">
    <source>
        <dbReference type="ARBA" id="ARBA00023002"/>
    </source>
</evidence>
<feature type="compositionally biased region" description="Acidic residues" evidence="4">
    <location>
        <begin position="199"/>
        <end position="211"/>
    </location>
</feature>
<dbReference type="Pfam" id="PF00106">
    <property type="entry name" value="adh_short"/>
    <property type="match status" value="1"/>
</dbReference>